<dbReference type="NCBIfam" id="NF002674">
    <property type="entry name" value="PRK02399.1-2"/>
    <property type="match status" value="1"/>
</dbReference>
<dbReference type="InterPro" id="IPR008322">
    <property type="entry name" value="UPF0261"/>
</dbReference>
<dbReference type="Proteomes" id="UP000433883">
    <property type="component" value="Unassembled WGS sequence"/>
</dbReference>
<dbReference type="Gene3D" id="3.40.50.12020">
    <property type="entry name" value="Uncharacterised protein family UPF0261, NN domain"/>
    <property type="match status" value="1"/>
</dbReference>
<evidence type="ECO:0000313" key="3">
    <source>
        <dbReference type="EMBL" id="KAE9963363.1"/>
    </source>
</evidence>
<dbReference type="AlphaFoldDB" id="A0A8H3U5N4"/>
<accession>A0A8H3U5N4</accession>
<feature type="domain" description="UPF0261" evidence="1">
    <location>
        <begin position="30"/>
        <end position="205"/>
    </location>
</feature>
<reference evidence="3 4" key="1">
    <citation type="submission" date="2019-11" db="EMBL/GenBank/DDBJ databases">
        <title>Venturia inaequalis Genome Resource.</title>
        <authorList>
            <person name="Lichtner F.J."/>
        </authorList>
    </citation>
    <scope>NUCLEOTIDE SEQUENCE [LARGE SCALE GENOMIC DNA]</scope>
    <source>
        <strain evidence="3">Bline_iso_100314</strain>
    </source>
</reference>
<feature type="domain" description="UPF0261" evidence="2">
    <location>
        <begin position="221"/>
        <end position="443"/>
    </location>
</feature>
<dbReference type="InterPro" id="IPR051353">
    <property type="entry name" value="Tobamovirus_resist_UPF0261"/>
</dbReference>
<dbReference type="InterPro" id="IPR044122">
    <property type="entry name" value="UPF0261_N"/>
</dbReference>
<sequence length="450" mass="48535">MEPPQLRKQHFACESQSTEQDSKPPSDWVTIALIGTLDTKLEELLYLRAQIKSLPNTEVILIDVGRHPTTHAAISISHLDLFFRYGADDTPKSTSDLPRNEVLNVMSTLATACIRDLYGQGKIHGVVSAGGSGGTSLAATVMRDALPIGFPKLILSTVASGDTGPIVGETDITLMYSVVDISGLNSLLKTVLSNTAGSIVGMARTQLWRSWRESTEQAKKKIRIGITMFGVTTPCVDAVRQRISEKLSESEIYIFHATGHGGLAMERLVNEGKLDAVLDITTTEICDFLFGGNMSAGPKRLEAALKKGIPYIVSLGAADMVNFGPKDTSVPEKYKERNLLVHNANVTLMRTSEAECRAVGDFIVGKVKQCTKSANTVQVWIPNGGVSLIDASGGPFEDGKANKALFRTVEDGLKESGIKVVERPENINDESFSVAIADEMLQLLLSSNAL</sequence>
<gene>
    <name evidence="3" type="ORF">BLS_009372</name>
</gene>
<dbReference type="EMBL" id="WNWQ01000855">
    <property type="protein sequence ID" value="KAE9963363.1"/>
    <property type="molecule type" value="Genomic_DNA"/>
</dbReference>
<evidence type="ECO:0000259" key="2">
    <source>
        <dbReference type="Pfam" id="PF23189"/>
    </source>
</evidence>
<dbReference type="PIRSF" id="PIRSF033271">
    <property type="entry name" value="UCP033271"/>
    <property type="match status" value="1"/>
</dbReference>
<name>A0A8H3U5N4_VENIN</name>
<dbReference type="PANTHER" id="PTHR31862">
    <property type="entry name" value="UPF0261 DOMAIN PROTEIN (AFU_ORTHOLOGUE AFUA_1G10120)"/>
    <property type="match status" value="1"/>
</dbReference>
<evidence type="ECO:0000259" key="1">
    <source>
        <dbReference type="Pfam" id="PF06792"/>
    </source>
</evidence>
<comment type="caution">
    <text evidence="3">The sequence shown here is derived from an EMBL/GenBank/DDBJ whole genome shotgun (WGS) entry which is preliminary data.</text>
</comment>
<evidence type="ECO:0000313" key="4">
    <source>
        <dbReference type="Proteomes" id="UP000433883"/>
    </source>
</evidence>
<organism evidence="3 4">
    <name type="scientific">Venturia inaequalis</name>
    <name type="common">Apple scab fungus</name>
    <dbReference type="NCBI Taxonomy" id="5025"/>
    <lineage>
        <taxon>Eukaryota</taxon>
        <taxon>Fungi</taxon>
        <taxon>Dikarya</taxon>
        <taxon>Ascomycota</taxon>
        <taxon>Pezizomycotina</taxon>
        <taxon>Dothideomycetes</taxon>
        <taxon>Pleosporomycetidae</taxon>
        <taxon>Venturiales</taxon>
        <taxon>Venturiaceae</taxon>
        <taxon>Venturia</taxon>
    </lineage>
</organism>
<dbReference type="CDD" id="cd15488">
    <property type="entry name" value="Tm-1-like"/>
    <property type="match status" value="1"/>
</dbReference>
<dbReference type="Pfam" id="PF06792">
    <property type="entry name" value="UPF0261"/>
    <property type="match status" value="1"/>
</dbReference>
<proteinExistence type="predicted"/>
<protein>
    <submittedName>
        <fullName evidence="3">Uncharacterized protein</fullName>
    </submittedName>
</protein>
<dbReference type="PANTHER" id="PTHR31862:SF1">
    <property type="entry name" value="UPF0261 DOMAIN PROTEIN (AFU_ORTHOLOGUE AFUA_1G10120)"/>
    <property type="match status" value="1"/>
</dbReference>
<dbReference type="Gene3D" id="3.40.50.12030">
    <property type="entry name" value="Uncharacterised protein family UPF0261, NC domain"/>
    <property type="match status" value="1"/>
</dbReference>
<dbReference type="Pfam" id="PF23189">
    <property type="entry name" value="UPF0261_C"/>
    <property type="match status" value="1"/>
</dbReference>
<dbReference type="InterPro" id="IPR056778">
    <property type="entry name" value="UPF0261_C"/>
</dbReference>